<name>K1WSU9_TRIAC</name>
<feature type="chain" id="PRO_5003853057" evidence="2">
    <location>
        <begin position="19"/>
        <end position="463"/>
    </location>
</feature>
<keyword evidence="4" id="KW-1185">Reference proteome</keyword>
<protein>
    <submittedName>
        <fullName evidence="3">Uncharacterized protein</fullName>
    </submittedName>
</protein>
<comment type="caution">
    <text evidence="3">The sequence shown here is derived from an EMBL/GenBank/DDBJ whole genome shotgun (WGS) entry which is preliminary data.</text>
</comment>
<feature type="region of interest" description="Disordered" evidence="1">
    <location>
        <begin position="335"/>
        <end position="370"/>
    </location>
</feature>
<accession>K1WSU9</accession>
<keyword evidence="2" id="KW-0732">Signal</keyword>
<gene>
    <name evidence="3" type="ORF">A1Q2_01723</name>
</gene>
<dbReference type="AlphaFoldDB" id="K1WSU9"/>
<feature type="signal peptide" evidence="2">
    <location>
        <begin position="1"/>
        <end position="18"/>
    </location>
</feature>
<feature type="compositionally biased region" description="Low complexity" evidence="1">
    <location>
        <begin position="400"/>
        <end position="412"/>
    </location>
</feature>
<sequence>MLLFQSLIALLPIALGMAVELDTALHSQERRELHSWLETAQKGDTMRQGNTVYEIVQPHDAILAKRQGTGSCPNAQYEKREILGTSLDWVGPSPLPGGCMDCFNNQMPCHIARTVGWSISETVSVGMDLGLAGKFAEDITANIGFNKGYTWTKGWDGSMSFTCDTPAGKGDRVTVRTRVGVADAKYPLKDKHGLVVEAPRCETVDSLEACMIVVVAYRLSQRFTDERSSRHANAHRPWPERLEPTRPRSKPSVLPDLPAHGTPATGSKNAPLSQFVGKSDVCWRQLVLINGAYTEAGTKPGRGVDGGHHSAHTPIEEGYHHPACFLPADVAAASVPAHSPPPPLTDSPGPGSPRRPLNPPSPSLRAPAQLPMPVPHAATVHAAHATQPDPWALVASTAQPRLARPARTARPPHSTSQPSQHDLPSAQNRRPDEPAMHFRTKSARMGQFKTPDKAPMPQISWRG</sequence>
<feature type="region of interest" description="Disordered" evidence="1">
    <location>
        <begin position="400"/>
        <end position="463"/>
    </location>
</feature>
<feature type="compositionally biased region" description="Pro residues" evidence="1">
    <location>
        <begin position="338"/>
        <end position="362"/>
    </location>
</feature>
<dbReference type="InParanoid" id="K1WSU9"/>
<dbReference type="EMBL" id="AMBO01000237">
    <property type="protein sequence ID" value="EKD04049.1"/>
    <property type="molecule type" value="Genomic_DNA"/>
</dbReference>
<feature type="compositionally biased region" description="Basic and acidic residues" evidence="1">
    <location>
        <begin position="237"/>
        <end position="246"/>
    </location>
</feature>
<dbReference type="HOGENOM" id="CLU_590772_0_0_1"/>
<dbReference type="Proteomes" id="UP000006757">
    <property type="component" value="Unassembled WGS sequence"/>
</dbReference>
<evidence type="ECO:0000256" key="1">
    <source>
        <dbReference type="SAM" id="MobiDB-lite"/>
    </source>
</evidence>
<feature type="region of interest" description="Disordered" evidence="1">
    <location>
        <begin position="226"/>
        <end position="271"/>
    </location>
</feature>
<organism evidence="3 4">
    <name type="scientific">Trichosporon asahii var. asahii (strain CBS 8904)</name>
    <name type="common">Yeast</name>
    <dbReference type="NCBI Taxonomy" id="1220162"/>
    <lineage>
        <taxon>Eukaryota</taxon>
        <taxon>Fungi</taxon>
        <taxon>Dikarya</taxon>
        <taxon>Basidiomycota</taxon>
        <taxon>Agaricomycotina</taxon>
        <taxon>Tremellomycetes</taxon>
        <taxon>Trichosporonales</taxon>
        <taxon>Trichosporonaceae</taxon>
        <taxon>Trichosporon</taxon>
    </lineage>
</organism>
<evidence type="ECO:0000313" key="3">
    <source>
        <dbReference type="EMBL" id="EKD04049.1"/>
    </source>
</evidence>
<proteinExistence type="predicted"/>
<evidence type="ECO:0000313" key="4">
    <source>
        <dbReference type="Proteomes" id="UP000006757"/>
    </source>
</evidence>
<feature type="region of interest" description="Disordered" evidence="1">
    <location>
        <begin position="295"/>
        <end position="315"/>
    </location>
</feature>
<evidence type="ECO:0000256" key="2">
    <source>
        <dbReference type="SAM" id="SignalP"/>
    </source>
</evidence>
<feature type="compositionally biased region" description="Polar residues" evidence="1">
    <location>
        <begin position="413"/>
        <end position="428"/>
    </location>
</feature>
<reference evidence="3 4" key="1">
    <citation type="journal article" date="2012" name="Eukaryot. Cell">
        <title>Genome sequence of the Trichosporon asahii environmental strain CBS 8904.</title>
        <authorList>
            <person name="Yang R.Y."/>
            <person name="Li H.T."/>
            <person name="Zhu H."/>
            <person name="Zhou G.P."/>
            <person name="Wang M."/>
            <person name="Wang L."/>
        </authorList>
    </citation>
    <scope>NUCLEOTIDE SEQUENCE [LARGE SCALE GENOMIC DNA]</scope>
    <source>
        <strain evidence="3 4">CBS 8904</strain>
    </source>
</reference>